<organism evidence="3 4">
    <name type="scientific">Malassezia japonica</name>
    <dbReference type="NCBI Taxonomy" id="223818"/>
    <lineage>
        <taxon>Eukaryota</taxon>
        <taxon>Fungi</taxon>
        <taxon>Dikarya</taxon>
        <taxon>Basidiomycota</taxon>
        <taxon>Ustilaginomycotina</taxon>
        <taxon>Malasseziomycetes</taxon>
        <taxon>Malasseziales</taxon>
        <taxon>Malasseziaceae</taxon>
        <taxon>Malassezia</taxon>
    </lineage>
</organism>
<protein>
    <recommendedName>
        <fullName evidence="2">SWI/SNF and RSC complexes subunit Ssr4 C-terminal domain-containing protein</fullName>
    </recommendedName>
</protein>
<dbReference type="GeneID" id="85227374"/>
<dbReference type="AlphaFoldDB" id="A0AAF0F546"/>
<evidence type="ECO:0000259" key="2">
    <source>
        <dbReference type="Pfam" id="PF20497"/>
    </source>
</evidence>
<dbReference type="RefSeq" id="XP_060123631.1">
    <property type="nucleotide sequence ID" value="XM_060267648.1"/>
</dbReference>
<dbReference type="Pfam" id="PF20497">
    <property type="entry name" value="SWI-SNF_Ssr4_C"/>
    <property type="match status" value="1"/>
</dbReference>
<sequence>MRTAEPGMHVPSTRGRKRKNPLQPSAWDPASAARSNMPRASGMPGQQTPIVKRPYYNLVFGTEQDEDVADSLVDTLDVITPRDLAAARYAQNHELLEKVFGPHRMDAMQPPTSPYAHTSKKQLEDQLAPIDAEIAAMQEAHKERLAALQAESRPDDEEGGEAWEQAPSQGKILGIGHIRTPPSPEIAAQLAARREAAPPAEPDATTTASIAQINEAHGVEAPAEPAPPAAPQEATEGES</sequence>
<dbReference type="InterPro" id="IPR046464">
    <property type="entry name" value="SWI-SNF_Ssr4_C"/>
</dbReference>
<reference evidence="3" key="1">
    <citation type="submission" date="2023-03" db="EMBL/GenBank/DDBJ databases">
        <title>Mating type loci evolution in Malassezia.</title>
        <authorList>
            <person name="Coelho M.A."/>
        </authorList>
    </citation>
    <scope>NUCLEOTIDE SEQUENCE</scope>
    <source>
        <strain evidence="3">CBS 9431</strain>
    </source>
</reference>
<name>A0AAF0F546_9BASI</name>
<feature type="region of interest" description="Disordered" evidence="1">
    <location>
        <begin position="1"/>
        <end position="49"/>
    </location>
</feature>
<evidence type="ECO:0000313" key="4">
    <source>
        <dbReference type="Proteomes" id="UP001217754"/>
    </source>
</evidence>
<proteinExistence type="predicted"/>
<gene>
    <name evidence="3" type="ORF">MJAP1_003723</name>
</gene>
<evidence type="ECO:0000256" key="1">
    <source>
        <dbReference type="SAM" id="MobiDB-lite"/>
    </source>
</evidence>
<accession>A0AAF0F546</accession>
<feature type="region of interest" description="Disordered" evidence="1">
    <location>
        <begin position="147"/>
        <end position="239"/>
    </location>
</feature>
<dbReference type="Proteomes" id="UP001217754">
    <property type="component" value="Chromosome 7"/>
</dbReference>
<feature type="domain" description="SWI/SNF and RSC complexes subunit Ssr4 C-terminal" evidence="2">
    <location>
        <begin position="63"/>
        <end position="110"/>
    </location>
</feature>
<dbReference type="EMBL" id="CP119964">
    <property type="protein sequence ID" value="WFD40734.1"/>
    <property type="molecule type" value="Genomic_DNA"/>
</dbReference>
<evidence type="ECO:0000313" key="3">
    <source>
        <dbReference type="EMBL" id="WFD40734.1"/>
    </source>
</evidence>
<keyword evidence="4" id="KW-1185">Reference proteome</keyword>